<feature type="compositionally biased region" description="Acidic residues" evidence="1">
    <location>
        <begin position="49"/>
        <end position="58"/>
    </location>
</feature>
<dbReference type="RefSeq" id="WP_077923387.1">
    <property type="nucleotide sequence ID" value="NZ_SBLB01000002.1"/>
</dbReference>
<dbReference type="AlphaFoldDB" id="A0A4Q2ULN3"/>
<comment type="caution">
    <text evidence="2">The sequence shown here is derived from an EMBL/GenBank/DDBJ whole genome shotgun (WGS) entry which is preliminary data.</text>
</comment>
<accession>A0A4Q2ULN3</accession>
<reference evidence="2 3" key="1">
    <citation type="submission" date="2019-01" db="EMBL/GenBank/DDBJ databases">
        <title>Spirosoma flava sp. nov., a propanil-degrading bacterium isolated from herbicide-contaminated soil.</title>
        <authorList>
            <person name="Zhang L."/>
            <person name="Jiang J.-D."/>
        </authorList>
    </citation>
    <scope>NUCLEOTIDE SEQUENCE [LARGE SCALE GENOMIC DNA]</scope>
    <source>
        <strain evidence="2 3">TY50</strain>
    </source>
</reference>
<feature type="compositionally biased region" description="Basic and acidic residues" evidence="1">
    <location>
        <begin position="65"/>
        <end position="79"/>
    </location>
</feature>
<sequence length="79" mass="8488">MEDPEKEDILRAKQAISPAGLGDRSDKATQLPGNDSPEDTPVSGLDTTPADDAEEDDVATTHPNRNRDGKVDIDKPPYS</sequence>
<evidence type="ECO:0000313" key="2">
    <source>
        <dbReference type="EMBL" id="RYC70463.1"/>
    </source>
</evidence>
<dbReference type="EMBL" id="SBLB01000002">
    <property type="protein sequence ID" value="RYC70463.1"/>
    <property type="molecule type" value="Genomic_DNA"/>
</dbReference>
<gene>
    <name evidence="2" type="ORF">EQG79_11470</name>
</gene>
<keyword evidence="3" id="KW-1185">Reference proteome</keyword>
<evidence type="ECO:0000313" key="3">
    <source>
        <dbReference type="Proteomes" id="UP000290407"/>
    </source>
</evidence>
<name>A0A4Q2ULN3_9BACT</name>
<dbReference type="Proteomes" id="UP000290407">
    <property type="component" value="Unassembled WGS sequence"/>
</dbReference>
<feature type="region of interest" description="Disordered" evidence="1">
    <location>
        <begin position="1"/>
        <end position="79"/>
    </location>
</feature>
<proteinExistence type="predicted"/>
<organism evidence="2 3">
    <name type="scientific">Spirosoma sordidisoli</name>
    <dbReference type="NCBI Taxonomy" id="2502893"/>
    <lineage>
        <taxon>Bacteria</taxon>
        <taxon>Pseudomonadati</taxon>
        <taxon>Bacteroidota</taxon>
        <taxon>Cytophagia</taxon>
        <taxon>Cytophagales</taxon>
        <taxon>Cytophagaceae</taxon>
        <taxon>Spirosoma</taxon>
    </lineage>
</organism>
<protein>
    <submittedName>
        <fullName evidence="2">Uncharacterized protein</fullName>
    </submittedName>
</protein>
<evidence type="ECO:0000256" key="1">
    <source>
        <dbReference type="SAM" id="MobiDB-lite"/>
    </source>
</evidence>